<dbReference type="Proteomes" id="UP000299102">
    <property type="component" value="Unassembled WGS sequence"/>
</dbReference>
<name>A0A4C1T531_EUMVA</name>
<evidence type="ECO:0000313" key="3">
    <source>
        <dbReference type="Proteomes" id="UP000299102"/>
    </source>
</evidence>
<evidence type="ECO:0000313" key="2">
    <source>
        <dbReference type="EMBL" id="GBP09224.1"/>
    </source>
</evidence>
<feature type="compositionally biased region" description="Low complexity" evidence="1">
    <location>
        <begin position="77"/>
        <end position="88"/>
    </location>
</feature>
<comment type="caution">
    <text evidence="2">The sequence shown here is derived from an EMBL/GenBank/DDBJ whole genome shotgun (WGS) entry which is preliminary data.</text>
</comment>
<feature type="region of interest" description="Disordered" evidence="1">
    <location>
        <begin position="52"/>
        <end position="94"/>
    </location>
</feature>
<evidence type="ECO:0000256" key="1">
    <source>
        <dbReference type="SAM" id="MobiDB-lite"/>
    </source>
</evidence>
<gene>
    <name evidence="2" type="ORF">EVAR_4081_1</name>
</gene>
<feature type="region of interest" description="Disordered" evidence="1">
    <location>
        <begin position="1"/>
        <end position="22"/>
    </location>
</feature>
<protein>
    <submittedName>
        <fullName evidence="2">Uncharacterized protein</fullName>
    </submittedName>
</protein>
<keyword evidence="3" id="KW-1185">Reference proteome</keyword>
<dbReference type="EMBL" id="BGZK01000034">
    <property type="protein sequence ID" value="GBP09224.1"/>
    <property type="molecule type" value="Genomic_DNA"/>
</dbReference>
<dbReference type="AlphaFoldDB" id="A0A4C1T531"/>
<organism evidence="2 3">
    <name type="scientific">Eumeta variegata</name>
    <name type="common">Bagworm moth</name>
    <name type="synonym">Eumeta japonica</name>
    <dbReference type="NCBI Taxonomy" id="151549"/>
    <lineage>
        <taxon>Eukaryota</taxon>
        <taxon>Metazoa</taxon>
        <taxon>Ecdysozoa</taxon>
        <taxon>Arthropoda</taxon>
        <taxon>Hexapoda</taxon>
        <taxon>Insecta</taxon>
        <taxon>Pterygota</taxon>
        <taxon>Neoptera</taxon>
        <taxon>Endopterygota</taxon>
        <taxon>Lepidoptera</taxon>
        <taxon>Glossata</taxon>
        <taxon>Ditrysia</taxon>
        <taxon>Tineoidea</taxon>
        <taxon>Psychidae</taxon>
        <taxon>Oiketicinae</taxon>
        <taxon>Eumeta</taxon>
    </lineage>
</organism>
<feature type="compositionally biased region" description="Basic and acidic residues" evidence="1">
    <location>
        <begin position="12"/>
        <end position="22"/>
    </location>
</feature>
<sequence>MGTVCAISGDPTSRHSRSENGRKSSIVLFALTTVSITRALFQRYDVTTWEFPSAQHTDSAAGESGTARGKAVRDVRPSAASSEPPSSSGTLAMR</sequence>
<accession>A0A4C1T531</accession>
<proteinExistence type="predicted"/>
<reference evidence="2 3" key="1">
    <citation type="journal article" date="2019" name="Commun. Biol.">
        <title>The bagworm genome reveals a unique fibroin gene that provides high tensile strength.</title>
        <authorList>
            <person name="Kono N."/>
            <person name="Nakamura H."/>
            <person name="Ohtoshi R."/>
            <person name="Tomita M."/>
            <person name="Numata K."/>
            <person name="Arakawa K."/>
        </authorList>
    </citation>
    <scope>NUCLEOTIDE SEQUENCE [LARGE SCALE GENOMIC DNA]</scope>
</reference>